<dbReference type="OrthoDB" id="393864at2"/>
<sequence>MTNNELNQNSFYGIFIDYEINNDGYPTKWYFLTNIHPLDIFSNK</sequence>
<evidence type="ECO:0000313" key="1">
    <source>
        <dbReference type="EMBL" id="QDY87302.1"/>
    </source>
</evidence>
<keyword evidence="2" id="KW-1185">Reference proteome</keyword>
<reference evidence="1 2" key="1">
    <citation type="journal article" date="2019" name="Microbiol. Resour. Announc.">
        <title>Complete Genome Sequences of Three Mycoplasma anserisalpingitis (Mycoplasma sp. 1220) Strains.</title>
        <authorList>
            <person name="Grozner D."/>
            <person name="Forro B."/>
            <person name="Kovacs A.B."/>
            <person name="Marton S."/>
            <person name="Banyai K."/>
            <person name="Kreizinger Z."/>
            <person name="Sulyok K.M."/>
            <person name="Gyuranecz M."/>
        </authorList>
    </citation>
    <scope>NUCLEOTIDE SEQUENCE [LARGE SCALE GENOMIC DNA]</scope>
    <source>
        <strain evidence="1 2">ATCC:BAA-2147</strain>
    </source>
</reference>
<name>A0A5B8J8F2_9MOLU</name>
<accession>A0A5B8J8F2</accession>
<dbReference type="EMBL" id="CP042295">
    <property type="protein sequence ID" value="QDY87302.1"/>
    <property type="molecule type" value="Genomic_DNA"/>
</dbReference>
<dbReference type="Proteomes" id="UP000318927">
    <property type="component" value="Chromosome"/>
</dbReference>
<organism evidence="1 2">
    <name type="scientific">Mycoplasma anserisalpingitidis</name>
    <dbReference type="NCBI Taxonomy" id="519450"/>
    <lineage>
        <taxon>Bacteria</taxon>
        <taxon>Bacillati</taxon>
        <taxon>Mycoplasmatota</taxon>
        <taxon>Mollicutes</taxon>
        <taxon>Mycoplasmataceae</taxon>
        <taxon>Mycoplasma</taxon>
    </lineage>
</organism>
<proteinExistence type="predicted"/>
<dbReference type="AlphaFoldDB" id="A0A5B8J8F2"/>
<protein>
    <submittedName>
        <fullName evidence="1">Uncharacterized protein</fullName>
    </submittedName>
</protein>
<gene>
    <name evidence="1" type="ORF">FRW55_00920</name>
</gene>
<dbReference type="KEGG" id="mans:FRW55_00920"/>
<evidence type="ECO:0000313" key="2">
    <source>
        <dbReference type="Proteomes" id="UP000318927"/>
    </source>
</evidence>